<evidence type="ECO:0000313" key="6">
    <source>
        <dbReference type="Proteomes" id="UP000669179"/>
    </source>
</evidence>
<dbReference type="SMART" id="SM00421">
    <property type="entry name" value="HTH_LUXR"/>
    <property type="match status" value="1"/>
</dbReference>
<keyword evidence="6" id="KW-1185">Reference proteome</keyword>
<dbReference type="GO" id="GO:0006355">
    <property type="term" value="P:regulation of DNA-templated transcription"/>
    <property type="evidence" value="ECO:0007669"/>
    <property type="project" value="InterPro"/>
</dbReference>
<dbReference type="EMBL" id="JAGEOJ010000002">
    <property type="protein sequence ID" value="MBO2446298.1"/>
    <property type="molecule type" value="Genomic_DNA"/>
</dbReference>
<dbReference type="PRINTS" id="PR00038">
    <property type="entry name" value="HTHLUXR"/>
</dbReference>
<keyword evidence="3" id="KW-0804">Transcription</keyword>
<gene>
    <name evidence="5" type="ORF">J4573_04300</name>
</gene>
<dbReference type="AlphaFoldDB" id="A0A939PAA5"/>
<protein>
    <submittedName>
        <fullName evidence="5">Helix-turn-helix transcriptional regulator</fullName>
    </submittedName>
</protein>
<feature type="domain" description="HTH luxR-type" evidence="4">
    <location>
        <begin position="5"/>
        <end position="70"/>
    </location>
</feature>
<dbReference type="SUPFAM" id="SSF46894">
    <property type="entry name" value="C-terminal effector domain of the bipartite response regulators"/>
    <property type="match status" value="1"/>
</dbReference>
<dbReference type="InterPro" id="IPR036388">
    <property type="entry name" value="WH-like_DNA-bd_sf"/>
</dbReference>
<dbReference type="Gene3D" id="1.10.10.10">
    <property type="entry name" value="Winged helix-like DNA-binding domain superfamily/Winged helix DNA-binding domain"/>
    <property type="match status" value="1"/>
</dbReference>
<dbReference type="PROSITE" id="PS50043">
    <property type="entry name" value="HTH_LUXR_2"/>
    <property type="match status" value="1"/>
</dbReference>
<keyword evidence="2" id="KW-0238">DNA-binding</keyword>
<evidence type="ECO:0000256" key="2">
    <source>
        <dbReference type="ARBA" id="ARBA00023125"/>
    </source>
</evidence>
<keyword evidence="1" id="KW-0805">Transcription regulation</keyword>
<evidence type="ECO:0000256" key="1">
    <source>
        <dbReference type="ARBA" id="ARBA00023015"/>
    </source>
</evidence>
<name>A0A939PAA5_9ACTN</name>
<dbReference type="InterPro" id="IPR016032">
    <property type="entry name" value="Sig_transdc_resp-reg_C-effctor"/>
</dbReference>
<dbReference type="CDD" id="cd06170">
    <property type="entry name" value="LuxR_C_like"/>
    <property type="match status" value="1"/>
</dbReference>
<organism evidence="5 6">
    <name type="scientific">Actinomadura barringtoniae</name>
    <dbReference type="NCBI Taxonomy" id="1427535"/>
    <lineage>
        <taxon>Bacteria</taxon>
        <taxon>Bacillati</taxon>
        <taxon>Actinomycetota</taxon>
        <taxon>Actinomycetes</taxon>
        <taxon>Streptosporangiales</taxon>
        <taxon>Thermomonosporaceae</taxon>
        <taxon>Actinomadura</taxon>
    </lineage>
</organism>
<dbReference type="GO" id="GO:0003677">
    <property type="term" value="F:DNA binding"/>
    <property type="evidence" value="ECO:0007669"/>
    <property type="project" value="UniProtKB-KW"/>
</dbReference>
<dbReference type="Proteomes" id="UP000669179">
    <property type="component" value="Unassembled WGS sequence"/>
</dbReference>
<dbReference type="PANTHER" id="PTHR44688">
    <property type="entry name" value="DNA-BINDING TRANSCRIPTIONAL ACTIVATOR DEVR_DOSR"/>
    <property type="match status" value="1"/>
</dbReference>
<comment type="caution">
    <text evidence="5">The sequence shown here is derived from an EMBL/GenBank/DDBJ whole genome shotgun (WGS) entry which is preliminary data.</text>
</comment>
<dbReference type="InterPro" id="IPR000792">
    <property type="entry name" value="Tscrpt_reg_LuxR_C"/>
</dbReference>
<proteinExistence type="predicted"/>
<evidence type="ECO:0000259" key="4">
    <source>
        <dbReference type="PROSITE" id="PS50043"/>
    </source>
</evidence>
<dbReference type="Pfam" id="PF00196">
    <property type="entry name" value="GerE"/>
    <property type="match status" value="1"/>
</dbReference>
<evidence type="ECO:0000313" key="5">
    <source>
        <dbReference type="EMBL" id="MBO2446298.1"/>
    </source>
</evidence>
<sequence>MLPDRRNAKTSCSPREIEVLRRVAEGMTDDQIARTLGISRRTVRTHLERIFKKHGLHSRAAAVGILRNDQW</sequence>
<dbReference type="PANTHER" id="PTHR44688:SF16">
    <property type="entry name" value="DNA-BINDING TRANSCRIPTIONAL ACTIVATOR DEVR_DOSR"/>
    <property type="match status" value="1"/>
</dbReference>
<evidence type="ECO:0000256" key="3">
    <source>
        <dbReference type="ARBA" id="ARBA00023163"/>
    </source>
</evidence>
<reference evidence="5" key="1">
    <citation type="submission" date="2021-03" db="EMBL/GenBank/DDBJ databases">
        <authorList>
            <person name="Kanchanasin P."/>
            <person name="Saeng-In P."/>
            <person name="Phongsopitanun W."/>
            <person name="Yuki M."/>
            <person name="Kudo T."/>
            <person name="Ohkuma M."/>
            <person name="Tanasupawat S."/>
        </authorList>
    </citation>
    <scope>NUCLEOTIDE SEQUENCE</scope>
    <source>
        <strain evidence="5">GKU 128</strain>
    </source>
</reference>
<accession>A0A939PAA5</accession>
<dbReference type="RefSeq" id="WP_208253913.1">
    <property type="nucleotide sequence ID" value="NZ_JAGEOJ010000002.1"/>
</dbReference>